<protein>
    <submittedName>
        <fullName evidence="4">Serpin domain-containing protein</fullName>
    </submittedName>
</protein>
<dbReference type="Pfam" id="PF00079">
    <property type="entry name" value="Serpin"/>
    <property type="match status" value="1"/>
</dbReference>
<dbReference type="GO" id="GO:0005615">
    <property type="term" value="C:extracellular space"/>
    <property type="evidence" value="ECO:0007669"/>
    <property type="project" value="InterPro"/>
</dbReference>
<name>A0A915I4I7_ROMCU</name>
<dbReference type="PANTHER" id="PTHR11461:SF211">
    <property type="entry name" value="GH10112P-RELATED"/>
    <property type="match status" value="1"/>
</dbReference>
<accession>A0A915I4I7</accession>
<dbReference type="WBParaSite" id="nRc.2.0.1.t08319-RA">
    <property type="protein sequence ID" value="nRc.2.0.1.t08319-RA"/>
    <property type="gene ID" value="nRc.2.0.1.g08319"/>
</dbReference>
<dbReference type="AlphaFoldDB" id="A0A915I4I7"/>
<organism evidence="3 4">
    <name type="scientific">Romanomermis culicivorax</name>
    <name type="common">Nematode worm</name>
    <dbReference type="NCBI Taxonomy" id="13658"/>
    <lineage>
        <taxon>Eukaryota</taxon>
        <taxon>Metazoa</taxon>
        <taxon>Ecdysozoa</taxon>
        <taxon>Nematoda</taxon>
        <taxon>Enoplea</taxon>
        <taxon>Dorylaimia</taxon>
        <taxon>Mermithida</taxon>
        <taxon>Mermithoidea</taxon>
        <taxon>Mermithidae</taxon>
        <taxon>Romanomermis</taxon>
    </lineage>
</organism>
<sequence>MAHDLRESPQYDNNFAGLFYCSWCALNAEEHVFHSGSDRYFINNYVQSLLNASRDYTTEKATLKYATVLAIDKRFPVTERFTSITKKEFHDAKFFNAAFSWDGKKAEAYINHVVAETTEDRIKNLIPNGSLGAHTAMVL</sequence>
<evidence type="ECO:0000313" key="3">
    <source>
        <dbReference type="Proteomes" id="UP000887565"/>
    </source>
</evidence>
<reference evidence="4" key="1">
    <citation type="submission" date="2022-11" db="UniProtKB">
        <authorList>
            <consortium name="WormBaseParasite"/>
        </authorList>
    </citation>
    <scope>IDENTIFICATION</scope>
</reference>
<evidence type="ECO:0000259" key="2">
    <source>
        <dbReference type="Pfam" id="PF00079"/>
    </source>
</evidence>
<dbReference type="InterPro" id="IPR000215">
    <property type="entry name" value="Serpin_fam"/>
</dbReference>
<evidence type="ECO:0000313" key="4">
    <source>
        <dbReference type="WBParaSite" id="nRc.2.0.1.t08319-RA"/>
    </source>
</evidence>
<dbReference type="SUPFAM" id="SSF56574">
    <property type="entry name" value="Serpins"/>
    <property type="match status" value="1"/>
</dbReference>
<dbReference type="InterPro" id="IPR023796">
    <property type="entry name" value="Serpin_dom"/>
</dbReference>
<dbReference type="Proteomes" id="UP000887565">
    <property type="component" value="Unplaced"/>
</dbReference>
<comment type="similarity">
    <text evidence="1">Belongs to the serpin family.</text>
</comment>
<proteinExistence type="inferred from homology"/>
<dbReference type="InterPro" id="IPR036186">
    <property type="entry name" value="Serpin_sf"/>
</dbReference>
<dbReference type="GO" id="GO:0004867">
    <property type="term" value="F:serine-type endopeptidase inhibitor activity"/>
    <property type="evidence" value="ECO:0007669"/>
    <property type="project" value="InterPro"/>
</dbReference>
<keyword evidence="3" id="KW-1185">Reference proteome</keyword>
<dbReference type="InterPro" id="IPR042178">
    <property type="entry name" value="Serpin_sf_1"/>
</dbReference>
<evidence type="ECO:0000256" key="1">
    <source>
        <dbReference type="ARBA" id="ARBA00009500"/>
    </source>
</evidence>
<dbReference type="Gene3D" id="3.30.497.10">
    <property type="entry name" value="Antithrombin, subunit I, domain 2"/>
    <property type="match status" value="1"/>
</dbReference>
<feature type="domain" description="Serpin" evidence="2">
    <location>
        <begin position="42"/>
        <end position="139"/>
    </location>
</feature>
<dbReference type="PANTHER" id="PTHR11461">
    <property type="entry name" value="SERINE PROTEASE INHIBITOR, SERPIN"/>
    <property type="match status" value="1"/>
</dbReference>